<evidence type="ECO:0000259" key="6">
    <source>
        <dbReference type="Pfam" id="PF00149"/>
    </source>
</evidence>
<evidence type="ECO:0000256" key="2">
    <source>
        <dbReference type="ARBA" id="ARBA00012646"/>
    </source>
</evidence>
<reference evidence="7 8" key="1">
    <citation type="submission" date="2023-05" db="EMBL/GenBank/DDBJ databases">
        <title>Novel species of genus Flectobacillus isolated from stream in China.</title>
        <authorList>
            <person name="Lu H."/>
        </authorList>
    </citation>
    <scope>NUCLEOTIDE SEQUENCE [LARGE SCALE GENOMIC DNA]</scope>
    <source>
        <strain evidence="7 8">KCTC 42575</strain>
    </source>
</reference>
<keyword evidence="3" id="KW-0732">Signal</keyword>
<protein>
    <recommendedName>
        <fullName evidence="2 5">acid phosphatase</fullName>
        <ecNumber evidence="2 5">3.1.3.2</ecNumber>
    </recommendedName>
</protein>
<evidence type="ECO:0000256" key="3">
    <source>
        <dbReference type="ARBA" id="ARBA00022729"/>
    </source>
</evidence>
<dbReference type="Pfam" id="PF00149">
    <property type="entry name" value="Metallophos"/>
    <property type="match status" value="1"/>
</dbReference>
<comment type="catalytic activity">
    <reaction evidence="1 5">
        <text>a phosphate monoester + H2O = an alcohol + phosphate</text>
        <dbReference type="Rhea" id="RHEA:15017"/>
        <dbReference type="ChEBI" id="CHEBI:15377"/>
        <dbReference type="ChEBI" id="CHEBI:30879"/>
        <dbReference type="ChEBI" id="CHEBI:43474"/>
        <dbReference type="ChEBI" id="CHEBI:67140"/>
        <dbReference type="EC" id="3.1.3.2"/>
    </reaction>
</comment>
<dbReference type="InterPro" id="IPR051558">
    <property type="entry name" value="Metallophosphoesterase_PAP"/>
</dbReference>
<sequence length="313" mass="35733">MRKFTLLLFILAIGIYWSCKQEVTVDLPKETSFYIVGDWGRMGQYAQTSIAKQMDKSAKLTPIDFIFSTGDNFYENGVADINDAHWKQSYEQVYSGSNILKNWYITLGNHDYMGNPTAQLDYAKINKRWILPNRYYTFVREMANNNNVRFVIIDTTPLINEHRTNAFMHSDILSQDTQKQLKWLDSTLSMSKEKIKIVVGHHPMYSAGTGRGDQAEIISIIKPLLNKYKVQLYISSHSHNSQYLKAPDLDTELLVSGGAAYANDIVRKEHPYLLFGTNTPAFTSVKIKDNLITTSFVDSTGKVLYSKDKLIVP</sequence>
<dbReference type="PIRSF" id="PIRSF000898">
    <property type="entry name" value="Acid_Ptase_5"/>
    <property type="match status" value="1"/>
</dbReference>
<feature type="domain" description="Calcineurin-like phosphoesterase" evidence="6">
    <location>
        <begin position="33"/>
        <end position="240"/>
    </location>
</feature>
<evidence type="ECO:0000313" key="7">
    <source>
        <dbReference type="EMBL" id="MDI9861491.1"/>
    </source>
</evidence>
<dbReference type="EMBL" id="JASHIF010000020">
    <property type="protein sequence ID" value="MDI9861491.1"/>
    <property type="molecule type" value="Genomic_DNA"/>
</dbReference>
<comment type="caution">
    <text evidence="7">The sequence shown here is derived from an EMBL/GenBank/DDBJ whole genome shotgun (WGS) entry which is preliminary data.</text>
</comment>
<dbReference type="EC" id="3.1.3.2" evidence="2 5"/>
<dbReference type="PANTHER" id="PTHR10161:SF14">
    <property type="entry name" value="TARTRATE-RESISTANT ACID PHOSPHATASE TYPE 5"/>
    <property type="match status" value="1"/>
</dbReference>
<dbReference type="RefSeq" id="WP_283345888.1">
    <property type="nucleotide sequence ID" value="NZ_JASHIF010000020.1"/>
</dbReference>
<keyword evidence="8" id="KW-1185">Reference proteome</keyword>
<dbReference type="Gene3D" id="3.60.21.10">
    <property type="match status" value="1"/>
</dbReference>
<evidence type="ECO:0000256" key="1">
    <source>
        <dbReference type="ARBA" id="ARBA00000032"/>
    </source>
</evidence>
<dbReference type="SUPFAM" id="SSF56300">
    <property type="entry name" value="Metallo-dependent phosphatases"/>
    <property type="match status" value="1"/>
</dbReference>
<keyword evidence="5" id="KW-0408">Iron</keyword>
<evidence type="ECO:0000313" key="8">
    <source>
        <dbReference type="Proteomes" id="UP001236507"/>
    </source>
</evidence>
<evidence type="ECO:0000256" key="4">
    <source>
        <dbReference type="ARBA" id="ARBA00022801"/>
    </source>
</evidence>
<evidence type="ECO:0000256" key="5">
    <source>
        <dbReference type="PIRNR" id="PIRNR000898"/>
    </source>
</evidence>
<dbReference type="PANTHER" id="PTHR10161">
    <property type="entry name" value="TARTRATE-RESISTANT ACID PHOSPHATASE TYPE 5"/>
    <property type="match status" value="1"/>
</dbReference>
<dbReference type="InterPro" id="IPR024927">
    <property type="entry name" value="Acid_PPase"/>
</dbReference>
<keyword evidence="4 5" id="KW-0378">Hydrolase</keyword>
<dbReference type="Proteomes" id="UP001236507">
    <property type="component" value="Unassembled WGS sequence"/>
</dbReference>
<proteinExistence type="predicted"/>
<dbReference type="InterPro" id="IPR004843">
    <property type="entry name" value="Calcineurin-like_PHP"/>
</dbReference>
<accession>A0ABT6YE79</accession>
<organism evidence="7 8">
    <name type="scientific">Flectobacillus roseus</name>
    <dbReference type="NCBI Taxonomy" id="502259"/>
    <lineage>
        <taxon>Bacteria</taxon>
        <taxon>Pseudomonadati</taxon>
        <taxon>Bacteroidota</taxon>
        <taxon>Cytophagia</taxon>
        <taxon>Cytophagales</taxon>
        <taxon>Flectobacillaceae</taxon>
        <taxon>Flectobacillus</taxon>
    </lineage>
</organism>
<name>A0ABT6YE79_9BACT</name>
<dbReference type="InterPro" id="IPR029052">
    <property type="entry name" value="Metallo-depent_PP-like"/>
</dbReference>
<gene>
    <name evidence="7" type="ORF">QM524_19890</name>
</gene>